<name>A0ABR4WBD7_9GAMM</name>
<protein>
    <submittedName>
        <fullName evidence="1">Uncharacterized protein</fullName>
    </submittedName>
</protein>
<dbReference type="Proteomes" id="UP000029443">
    <property type="component" value="Unassembled WGS sequence"/>
</dbReference>
<proteinExistence type="predicted"/>
<dbReference type="EMBL" id="ARXU01000008">
    <property type="protein sequence ID" value="KGD60735.1"/>
    <property type="molecule type" value="Genomic_DNA"/>
</dbReference>
<organism evidence="1 2">
    <name type="scientific">Alcanivorax jadensis T9</name>
    <dbReference type="NCBI Taxonomy" id="1177181"/>
    <lineage>
        <taxon>Bacteria</taxon>
        <taxon>Pseudomonadati</taxon>
        <taxon>Pseudomonadota</taxon>
        <taxon>Gammaproteobacteria</taxon>
        <taxon>Oceanospirillales</taxon>
        <taxon>Alcanivoracaceae</taxon>
        <taxon>Alcanivorax</taxon>
    </lineage>
</organism>
<keyword evidence="2" id="KW-1185">Reference proteome</keyword>
<gene>
    <name evidence="1" type="ORF">T9A_02212</name>
</gene>
<evidence type="ECO:0000313" key="1">
    <source>
        <dbReference type="EMBL" id="KGD60735.1"/>
    </source>
</evidence>
<evidence type="ECO:0000313" key="2">
    <source>
        <dbReference type="Proteomes" id="UP000029443"/>
    </source>
</evidence>
<sequence>MNPLKDLSQRYPRLAEILDQLSAAKGMDRHEHYVRACGFLEGLSAADVTTKSESSALNVCLCNVLFGLVVERA</sequence>
<accession>A0ABR4WBD7</accession>
<reference evidence="1 2" key="1">
    <citation type="submission" date="2012-09" db="EMBL/GenBank/DDBJ databases">
        <title>Genome Sequence of alkane-degrading Bacterium Alcanivorax jadensis T9.</title>
        <authorList>
            <person name="Lai Q."/>
            <person name="Shao Z."/>
        </authorList>
    </citation>
    <scope>NUCLEOTIDE SEQUENCE [LARGE SCALE GENOMIC DNA]</scope>
    <source>
        <strain evidence="1 2">T9</strain>
    </source>
</reference>
<comment type="caution">
    <text evidence="1">The sequence shown here is derived from an EMBL/GenBank/DDBJ whole genome shotgun (WGS) entry which is preliminary data.</text>
</comment>